<dbReference type="STRING" id="71139.A0A059CCK0"/>
<feature type="compositionally biased region" description="Basic and acidic residues" evidence="1">
    <location>
        <begin position="108"/>
        <end position="122"/>
    </location>
</feature>
<dbReference type="InterPro" id="IPR011112">
    <property type="entry name" value="Rho-like_N"/>
</dbReference>
<proteinExistence type="predicted"/>
<name>A0A059CCK0_EUCGR</name>
<evidence type="ECO:0000259" key="2">
    <source>
        <dbReference type="Pfam" id="PF07498"/>
    </source>
</evidence>
<dbReference type="Pfam" id="PF07498">
    <property type="entry name" value="Rho_N"/>
    <property type="match status" value="1"/>
</dbReference>
<evidence type="ECO:0000313" key="3">
    <source>
        <dbReference type="EMBL" id="KCW76097.1"/>
    </source>
</evidence>
<reference evidence="3" key="1">
    <citation type="submission" date="2013-07" db="EMBL/GenBank/DDBJ databases">
        <title>The genome of Eucalyptus grandis.</title>
        <authorList>
            <person name="Schmutz J."/>
            <person name="Hayes R."/>
            <person name="Myburg A."/>
            <person name="Tuskan G."/>
            <person name="Grattapaglia D."/>
            <person name="Rokhsar D.S."/>
        </authorList>
    </citation>
    <scope>NUCLEOTIDE SEQUENCE</scope>
    <source>
        <tissue evidence="3">Leaf extractions</tissue>
    </source>
</reference>
<dbReference type="Gramene" id="KCW76097">
    <property type="protein sequence ID" value="KCW76097"/>
    <property type="gene ID" value="EUGRSUZ_D00477"/>
</dbReference>
<dbReference type="PANTHER" id="PTHR34449:SF2">
    <property type="entry name" value="RHO TERMINATION FACTOR"/>
    <property type="match status" value="1"/>
</dbReference>
<feature type="region of interest" description="Disordered" evidence="1">
    <location>
        <begin position="103"/>
        <end position="220"/>
    </location>
</feature>
<dbReference type="GO" id="GO:0006353">
    <property type="term" value="P:DNA-templated transcription termination"/>
    <property type="evidence" value="ECO:0007669"/>
    <property type="project" value="InterPro"/>
</dbReference>
<dbReference type="InParanoid" id="A0A059CCK0"/>
<feature type="region of interest" description="Disordered" evidence="1">
    <location>
        <begin position="44"/>
        <end position="86"/>
    </location>
</feature>
<feature type="domain" description="Rho termination factor-like N-terminal" evidence="2">
    <location>
        <begin position="220"/>
        <end position="249"/>
    </location>
</feature>
<dbReference type="PANTHER" id="PTHR34449">
    <property type="entry name" value="RHO TERMINATION FACTOR"/>
    <property type="match status" value="1"/>
</dbReference>
<dbReference type="EMBL" id="KK198756">
    <property type="protein sequence ID" value="KCW76097.1"/>
    <property type="molecule type" value="Genomic_DNA"/>
</dbReference>
<dbReference type="SUPFAM" id="SSF68912">
    <property type="entry name" value="Rho N-terminal domain-like"/>
    <property type="match status" value="1"/>
</dbReference>
<dbReference type="eggNOG" id="ENOG502S2MZ">
    <property type="taxonomic scope" value="Eukaryota"/>
</dbReference>
<gene>
    <name evidence="3" type="ORF">EUGRSUZ_D00477</name>
</gene>
<dbReference type="Gene3D" id="1.10.720.10">
    <property type="match status" value="1"/>
</dbReference>
<dbReference type="OMA" id="TRANHLH"/>
<feature type="compositionally biased region" description="Polar residues" evidence="1">
    <location>
        <begin position="76"/>
        <end position="86"/>
    </location>
</feature>
<sequence length="253" mass="28346">MDAVMLNLRSGVIVQFPASVASIKQQQLKVKTALFSPKENAHFTSVFRPRNEHTETSPNGIRRSQSTKRDDAPEISPSSNENVSSVKQEEIISLFRRIQSSISNESVSTEKEGTDPNQDKPAAESVLEIIRRSRKQAKEKVSLKGGNKQKPRRRSFPKKEEDEEHISSPVTDIKLTRPPSNFVKKSPIPFPSAPKGKEGQWKEASPASAGSNDSTSRKIEEMKLQELKELAKSRGVRGYSRLKKNELVELLRS</sequence>
<evidence type="ECO:0000256" key="1">
    <source>
        <dbReference type="SAM" id="MobiDB-lite"/>
    </source>
</evidence>
<protein>
    <recommendedName>
        <fullName evidence="2">Rho termination factor-like N-terminal domain-containing protein</fullName>
    </recommendedName>
</protein>
<accession>A0A059CCK0</accession>
<feature type="compositionally biased region" description="Basic residues" evidence="1">
    <location>
        <begin position="147"/>
        <end position="156"/>
    </location>
</feature>
<organism evidence="3">
    <name type="scientific">Eucalyptus grandis</name>
    <name type="common">Flooded gum</name>
    <dbReference type="NCBI Taxonomy" id="71139"/>
    <lineage>
        <taxon>Eukaryota</taxon>
        <taxon>Viridiplantae</taxon>
        <taxon>Streptophyta</taxon>
        <taxon>Embryophyta</taxon>
        <taxon>Tracheophyta</taxon>
        <taxon>Spermatophyta</taxon>
        <taxon>Magnoliopsida</taxon>
        <taxon>eudicotyledons</taxon>
        <taxon>Gunneridae</taxon>
        <taxon>Pentapetalae</taxon>
        <taxon>rosids</taxon>
        <taxon>malvids</taxon>
        <taxon>Myrtales</taxon>
        <taxon>Myrtaceae</taxon>
        <taxon>Myrtoideae</taxon>
        <taxon>Eucalypteae</taxon>
        <taxon>Eucalyptus</taxon>
    </lineage>
</organism>
<dbReference type="InterPro" id="IPR036269">
    <property type="entry name" value="Rho_N_sf"/>
</dbReference>
<dbReference type="AlphaFoldDB" id="A0A059CCK0"/>
<dbReference type="FunCoup" id="A0A059CCK0">
    <property type="interactions" value="292"/>
</dbReference>